<feature type="domain" description="Transposase IS4-like" evidence="6">
    <location>
        <begin position="140"/>
        <end position="311"/>
    </location>
</feature>
<evidence type="ECO:0000313" key="8">
    <source>
        <dbReference type="EMBL" id="MBP1475945.1"/>
    </source>
</evidence>
<keyword evidence="5" id="KW-0233">DNA recombination</keyword>
<dbReference type="PANTHER" id="PTHR35604:SF2">
    <property type="entry name" value="TRANSPOSASE INSH FOR INSERTION SEQUENCE ELEMENT IS5A-RELATED"/>
    <property type="match status" value="1"/>
</dbReference>
<dbReference type="NCBIfam" id="NF033581">
    <property type="entry name" value="transpos_IS5_4"/>
    <property type="match status" value="1"/>
</dbReference>
<keyword evidence="4" id="KW-0238">DNA-binding</keyword>
<evidence type="ECO:0000256" key="2">
    <source>
        <dbReference type="ARBA" id="ARBA00010075"/>
    </source>
</evidence>
<keyword evidence="9" id="KW-1185">Reference proteome</keyword>
<protein>
    <submittedName>
        <fullName evidence="8">IS5 family transposase</fullName>
    </submittedName>
</protein>
<evidence type="ECO:0000256" key="5">
    <source>
        <dbReference type="ARBA" id="ARBA00023172"/>
    </source>
</evidence>
<comment type="function">
    <text evidence="1">Involved in the transposition of the insertion sequence IS5.</text>
</comment>
<reference evidence="8 9" key="1">
    <citation type="submission" date="2021-04" db="EMBL/GenBank/DDBJ databases">
        <authorList>
            <person name="Huq M.A."/>
        </authorList>
    </citation>
    <scope>NUCLEOTIDE SEQUENCE [LARGE SCALE GENOMIC DNA]</scope>
    <source>
        <strain evidence="8 9">MAH-13</strain>
    </source>
</reference>
<feature type="domain" description="Transposase InsH N-terminal" evidence="7">
    <location>
        <begin position="17"/>
        <end position="112"/>
    </location>
</feature>
<dbReference type="Pfam" id="PF05598">
    <property type="entry name" value="DUF772"/>
    <property type="match status" value="1"/>
</dbReference>
<comment type="caution">
    <text evidence="8">The sequence shown here is derived from an EMBL/GenBank/DDBJ whole genome shotgun (WGS) entry which is preliminary data.</text>
</comment>
<keyword evidence="3" id="KW-0815">Transposition</keyword>
<gene>
    <name evidence="8" type="ORF">J7I44_16725</name>
</gene>
<evidence type="ECO:0000256" key="4">
    <source>
        <dbReference type="ARBA" id="ARBA00023125"/>
    </source>
</evidence>
<dbReference type="InterPro" id="IPR047959">
    <property type="entry name" value="Transpos_IS5"/>
</dbReference>
<dbReference type="EMBL" id="JAGJRS010000038">
    <property type="protein sequence ID" value="MBP1475945.1"/>
    <property type="molecule type" value="Genomic_DNA"/>
</dbReference>
<evidence type="ECO:0000256" key="3">
    <source>
        <dbReference type="ARBA" id="ARBA00022578"/>
    </source>
</evidence>
<evidence type="ECO:0000313" key="9">
    <source>
        <dbReference type="Proteomes" id="UP000823790"/>
    </source>
</evidence>
<accession>A0ABS4DSC0</accession>
<dbReference type="PANTHER" id="PTHR35604">
    <property type="entry name" value="TRANSPOSASE INSH FOR INSERTION SEQUENCE ELEMENT IS5A-RELATED"/>
    <property type="match status" value="1"/>
</dbReference>
<evidence type="ECO:0000256" key="1">
    <source>
        <dbReference type="ARBA" id="ARBA00003544"/>
    </source>
</evidence>
<proteinExistence type="inferred from homology"/>
<dbReference type="InterPro" id="IPR002559">
    <property type="entry name" value="Transposase_11"/>
</dbReference>
<evidence type="ECO:0000259" key="7">
    <source>
        <dbReference type="Pfam" id="PF05598"/>
    </source>
</evidence>
<comment type="similarity">
    <text evidence="2">Belongs to the transposase 11 family.</text>
</comment>
<name>A0ABS4DSC0_9GAMM</name>
<organism evidence="8 9">
    <name type="scientific">Frateuria flava</name>
    <dbReference type="NCBI Taxonomy" id="2821489"/>
    <lineage>
        <taxon>Bacteria</taxon>
        <taxon>Pseudomonadati</taxon>
        <taxon>Pseudomonadota</taxon>
        <taxon>Gammaproteobacteria</taxon>
        <taxon>Lysobacterales</taxon>
        <taxon>Rhodanobacteraceae</taxon>
        <taxon>Frateuria</taxon>
    </lineage>
</organism>
<sequence>MSLSMEHDAGFERHRKATRRDVFLAEMDQVVPWADLCAVIAPHYPKDPVGGGRRPVGLERMLRIHFLQQWYALSDPAVEEALYDSVAMRRFVGIDLGQEGAPDETTVCKFRHLLEKHGLAEQLFAAVSRHLKDHGMKLSQGTIVDATIIAAAPSTKNKAKARDPEMHQTKKGQQWYFGMKAHIGVDECTGQVHSVVSTAANVADVTEVGNLLHGKERHVFGDAGYIGAEKRAPKRGRRFWIAAKRSLVKAIEDDKLREITEQLEHAKASIRAVVEHPFRVLKRQFGYVKVRYKGLAKNGAQVTTLFALVNLWMARGALLQHR</sequence>
<dbReference type="InterPro" id="IPR008490">
    <property type="entry name" value="Transposase_InsH_N"/>
</dbReference>
<dbReference type="Proteomes" id="UP000823790">
    <property type="component" value="Unassembled WGS sequence"/>
</dbReference>
<evidence type="ECO:0000259" key="6">
    <source>
        <dbReference type="Pfam" id="PF01609"/>
    </source>
</evidence>
<dbReference type="Pfam" id="PF01609">
    <property type="entry name" value="DDE_Tnp_1"/>
    <property type="match status" value="1"/>
</dbReference>